<dbReference type="EMBL" id="LR797291">
    <property type="protein sequence ID" value="CAB4200142.1"/>
    <property type="molecule type" value="Genomic_DNA"/>
</dbReference>
<evidence type="ECO:0000313" key="4">
    <source>
        <dbReference type="EMBL" id="CAB4214020.1"/>
    </source>
</evidence>
<dbReference type="EMBL" id="LR796876">
    <property type="protein sequence ID" value="CAB4171549.1"/>
    <property type="molecule type" value="Genomic_DNA"/>
</dbReference>
<gene>
    <name evidence="2" type="ORF">UFOVP1097_36</name>
    <name evidence="3" type="ORF">UFOVP1349_30</name>
    <name evidence="4" type="ORF">UFOVP1456_10</name>
    <name evidence="1" type="ORF">UFOVP925_13</name>
</gene>
<proteinExistence type="predicted"/>
<organism evidence="2">
    <name type="scientific">uncultured Caudovirales phage</name>
    <dbReference type="NCBI Taxonomy" id="2100421"/>
    <lineage>
        <taxon>Viruses</taxon>
        <taxon>Duplodnaviria</taxon>
        <taxon>Heunggongvirae</taxon>
        <taxon>Uroviricota</taxon>
        <taxon>Caudoviricetes</taxon>
        <taxon>Peduoviridae</taxon>
        <taxon>Maltschvirus</taxon>
        <taxon>Maltschvirus maltsch</taxon>
    </lineage>
</organism>
<evidence type="ECO:0000313" key="1">
    <source>
        <dbReference type="EMBL" id="CAB4171549.1"/>
    </source>
</evidence>
<evidence type="ECO:0000313" key="3">
    <source>
        <dbReference type="EMBL" id="CAB4200142.1"/>
    </source>
</evidence>
<sequence>MITQLQPTIWMKTPKGIGLAHFVIDYGEEHDLLWVVADDATGQIWTWPNTDVCLIKNISLAAPRDKPP</sequence>
<dbReference type="EMBL" id="LR797404">
    <property type="protein sequence ID" value="CAB4214020.1"/>
    <property type="molecule type" value="Genomic_DNA"/>
</dbReference>
<reference evidence="2" key="1">
    <citation type="submission" date="2020-05" db="EMBL/GenBank/DDBJ databases">
        <authorList>
            <person name="Chiriac C."/>
            <person name="Salcher M."/>
            <person name="Ghai R."/>
            <person name="Kavagutti S V."/>
        </authorList>
    </citation>
    <scope>NUCLEOTIDE SEQUENCE</scope>
</reference>
<dbReference type="EMBL" id="LR797048">
    <property type="protein sequence ID" value="CAB4184214.1"/>
    <property type="molecule type" value="Genomic_DNA"/>
</dbReference>
<protein>
    <submittedName>
        <fullName evidence="2">Uncharacterized protein</fullName>
    </submittedName>
</protein>
<evidence type="ECO:0000313" key="2">
    <source>
        <dbReference type="EMBL" id="CAB4184214.1"/>
    </source>
</evidence>
<accession>A0A6J5QX82</accession>
<name>A0A6J5QX82_9CAUD</name>